<comment type="caution">
    <text evidence="3">The sequence shown here is derived from an EMBL/GenBank/DDBJ whole genome shotgun (WGS) entry which is preliminary data.</text>
</comment>
<proteinExistence type="predicted"/>
<protein>
    <recommendedName>
        <fullName evidence="5">Transmembrane protein</fullName>
    </recommendedName>
</protein>
<dbReference type="Proteomes" id="UP000188268">
    <property type="component" value="Unassembled WGS sequence"/>
</dbReference>
<keyword evidence="4" id="KW-1185">Reference proteome</keyword>
<organism evidence="3 4">
    <name type="scientific">Corchorus capsularis</name>
    <name type="common">Jute</name>
    <dbReference type="NCBI Taxonomy" id="210143"/>
    <lineage>
        <taxon>Eukaryota</taxon>
        <taxon>Viridiplantae</taxon>
        <taxon>Streptophyta</taxon>
        <taxon>Embryophyta</taxon>
        <taxon>Tracheophyta</taxon>
        <taxon>Spermatophyta</taxon>
        <taxon>Magnoliopsida</taxon>
        <taxon>eudicotyledons</taxon>
        <taxon>Gunneridae</taxon>
        <taxon>Pentapetalae</taxon>
        <taxon>rosids</taxon>
        <taxon>malvids</taxon>
        <taxon>Malvales</taxon>
        <taxon>Malvaceae</taxon>
        <taxon>Grewioideae</taxon>
        <taxon>Apeibeae</taxon>
        <taxon>Corchorus</taxon>
    </lineage>
</organism>
<dbReference type="Gramene" id="OMO93708">
    <property type="protein sequence ID" value="OMO93708"/>
    <property type="gene ID" value="CCACVL1_06376"/>
</dbReference>
<keyword evidence="2" id="KW-0812">Transmembrane</keyword>
<gene>
    <name evidence="3" type="ORF">CCACVL1_06376</name>
</gene>
<feature type="transmembrane region" description="Helical" evidence="2">
    <location>
        <begin position="118"/>
        <end position="136"/>
    </location>
</feature>
<evidence type="ECO:0000256" key="1">
    <source>
        <dbReference type="SAM" id="MobiDB-lite"/>
    </source>
</evidence>
<keyword evidence="2" id="KW-1133">Transmembrane helix</keyword>
<feature type="transmembrane region" description="Helical" evidence="2">
    <location>
        <begin position="87"/>
        <end position="106"/>
    </location>
</feature>
<feature type="region of interest" description="Disordered" evidence="1">
    <location>
        <begin position="1"/>
        <end position="40"/>
    </location>
</feature>
<sequence length="190" mass="20762">MAPLRIPPSSSSSSSPRRDPENPFAQPEDLNSNQKNSQTSSLDRITQLELIKLLLPSSLALVAALFITNQNSAGESPPTPYSWLSPFMAVVLCIGLVAMFYGLIYAERYPTVSSFAELVGLASVLLAFFIAMFGVLLPPSLYWFPLLCWLLIVAPYIKEVIDRYRSQKVSDACVSLTGPTSNRSTSTLPA</sequence>
<keyword evidence="2" id="KW-0472">Membrane</keyword>
<evidence type="ECO:0000313" key="4">
    <source>
        <dbReference type="Proteomes" id="UP000188268"/>
    </source>
</evidence>
<feature type="transmembrane region" description="Helical" evidence="2">
    <location>
        <begin position="50"/>
        <end position="67"/>
    </location>
</feature>
<evidence type="ECO:0000256" key="2">
    <source>
        <dbReference type="SAM" id="Phobius"/>
    </source>
</evidence>
<dbReference type="EMBL" id="AWWV01008057">
    <property type="protein sequence ID" value="OMO93708.1"/>
    <property type="molecule type" value="Genomic_DNA"/>
</dbReference>
<evidence type="ECO:0000313" key="3">
    <source>
        <dbReference type="EMBL" id="OMO93708.1"/>
    </source>
</evidence>
<reference evidence="3 4" key="1">
    <citation type="submission" date="2013-09" db="EMBL/GenBank/DDBJ databases">
        <title>Corchorus capsularis genome sequencing.</title>
        <authorList>
            <person name="Alam M."/>
            <person name="Haque M.S."/>
            <person name="Islam M.S."/>
            <person name="Emdad E.M."/>
            <person name="Islam M.M."/>
            <person name="Ahmed B."/>
            <person name="Halim A."/>
            <person name="Hossen Q.M.M."/>
            <person name="Hossain M.Z."/>
            <person name="Ahmed R."/>
            <person name="Khan M.M."/>
            <person name="Islam R."/>
            <person name="Rashid M.M."/>
            <person name="Khan S.A."/>
            <person name="Rahman M.S."/>
            <person name="Alam M."/>
        </authorList>
    </citation>
    <scope>NUCLEOTIDE SEQUENCE [LARGE SCALE GENOMIC DNA]</scope>
    <source>
        <strain evidence="4">cv. CVL-1</strain>
        <tissue evidence="3">Whole seedling</tissue>
    </source>
</reference>
<dbReference type="OrthoDB" id="10508043at2759"/>
<dbReference type="AlphaFoldDB" id="A0A1R3JFU4"/>
<evidence type="ECO:0008006" key="5">
    <source>
        <dbReference type="Google" id="ProtNLM"/>
    </source>
</evidence>
<accession>A0A1R3JFU4</accession>
<feature type="transmembrane region" description="Helical" evidence="2">
    <location>
        <begin position="142"/>
        <end position="161"/>
    </location>
</feature>
<feature type="compositionally biased region" description="Polar residues" evidence="1">
    <location>
        <begin position="29"/>
        <end position="40"/>
    </location>
</feature>
<name>A0A1R3JFU4_COCAP</name>